<keyword evidence="3" id="KW-1185">Reference proteome</keyword>
<sequence length="173" mass="20624">MANYTYEQPVNIAENPKTPVYNERGEVVFIFQRYYSNGLKKRLDKIMDYRYFLIYNVYDSNENLICMCKKLSRKGRVYFEVYDYINENKYLVAYDKWKELVPDLLISDGNVQIKLDKEMEDWSKFIYNDSEIAKWKAELNDLFKIQLEVNDNSPVNNVGFYIAISQCVLFIGS</sequence>
<evidence type="ECO:0000259" key="1">
    <source>
        <dbReference type="Pfam" id="PF23728"/>
    </source>
</evidence>
<dbReference type="OrthoDB" id="2451847at2"/>
<dbReference type="RefSeq" id="WP_093537407.1">
    <property type="nucleotide sequence ID" value="NZ_FOXU01000005.1"/>
</dbReference>
<evidence type="ECO:0000313" key="2">
    <source>
        <dbReference type="EMBL" id="SFQ55871.1"/>
    </source>
</evidence>
<dbReference type="EMBL" id="FOXU01000005">
    <property type="protein sequence ID" value="SFQ55871.1"/>
    <property type="molecule type" value="Genomic_DNA"/>
</dbReference>
<name>A0A1I5ZHE6_9BACI</name>
<feature type="domain" description="Tubby C-terminal" evidence="1">
    <location>
        <begin position="4"/>
        <end position="171"/>
    </location>
</feature>
<dbReference type="InterPro" id="IPR056944">
    <property type="entry name" value="Tubby_C-like"/>
</dbReference>
<dbReference type="AlphaFoldDB" id="A0A1I5ZHE6"/>
<reference evidence="3" key="1">
    <citation type="submission" date="2016-10" db="EMBL/GenBank/DDBJ databases">
        <authorList>
            <person name="Varghese N."/>
            <person name="Submissions S."/>
        </authorList>
    </citation>
    <scope>NUCLEOTIDE SEQUENCE [LARGE SCALE GENOMIC DNA]</scope>
    <source>
        <strain evidence="3">DSM 11706</strain>
    </source>
</reference>
<dbReference type="Proteomes" id="UP000198734">
    <property type="component" value="Unassembled WGS sequence"/>
</dbReference>
<protein>
    <recommendedName>
        <fullName evidence="1">Tubby C-terminal domain-containing protein</fullName>
    </recommendedName>
</protein>
<organism evidence="2 3">
    <name type="scientific">Psychrobacillus psychrotolerans</name>
    <dbReference type="NCBI Taxonomy" id="126156"/>
    <lineage>
        <taxon>Bacteria</taxon>
        <taxon>Bacillati</taxon>
        <taxon>Bacillota</taxon>
        <taxon>Bacilli</taxon>
        <taxon>Bacillales</taxon>
        <taxon>Bacillaceae</taxon>
        <taxon>Psychrobacillus</taxon>
    </lineage>
</organism>
<gene>
    <name evidence="2" type="ORF">SAMN05421670_2696</name>
</gene>
<dbReference type="STRING" id="126156.SAMN05421670_2696"/>
<evidence type="ECO:0000313" key="3">
    <source>
        <dbReference type="Proteomes" id="UP000198734"/>
    </source>
</evidence>
<dbReference type="Pfam" id="PF23728">
    <property type="entry name" value="Tubby_C_like"/>
    <property type="match status" value="1"/>
</dbReference>
<proteinExistence type="predicted"/>
<accession>A0A1I5ZHE6</accession>